<dbReference type="InterPro" id="IPR022225">
    <property type="entry name" value="Phage_tail_fibre_N"/>
</dbReference>
<dbReference type="InterPro" id="IPR054500">
    <property type="entry name" value="Phage_fiber_rpt"/>
</dbReference>
<evidence type="ECO:0000259" key="1">
    <source>
        <dbReference type="Pfam" id="PF12571"/>
    </source>
</evidence>
<sequence length="797" mass="84895">MANTYKGILTNNGKALIANATVNNKINYSHIAVGDGNGSVPTPLETRSNLVNEKARIALNVVEINPNNSNQIVCEGIIPTSIGGFFIRELGLFADTTMVVNASYPPTYKPLEDEGGAREIAIKLIINVQNADVIALYLDDSLIYATRSWVNENYIRRNELVNNLTTDDASKPLSAAQGKILNDQKLNKDENAVGIKPIDNRILKPSEISLGVQAYFATLNSDNSTFYCDFLSLNGWHEASGGLKNALVLSKTGQSLHHYQAEYASQTWTIKKQIAYTDSNITGNAASASKLQSSRTISFTGAATGSFSFDGSTNPSCVLTLANSGVAANTYASTIQIPSITVNAKGLITSISQQTIRSATTAQTGVVQLVDDLTTNDASKALTAAQGKKLQDSKLDATSNAVGTVMKDDRTLLPTELAANSLQAWFGTYNSDTTSAFCDFITLNGWNDGTGGRKNAIVFNKAAEGLYHFQSGYDDTSWTVKKQIAYTDSNITGNSASASKLQTPRRINNVQFDGTSDITIFDSTKFKADGATSSVNDVAWNAISGVYSKLSAGDSRTVVHFLGSGSSPALQFLTTYKNGGLWYRSARDFAGFEEPFERIITEKGGSIQGDLSITGNISSNGFVLLNGPEAQFRHQSGNYLFINGGGWGVYSNNGMVPLSVAGGGTGNSDGRAPSAERLAYSRNISISGAVSGNANFDGSGNINISTSLQAGIGVNQSFNDLTASRVSGVVYTNNTGKPIFLIVTAAGSNNTALVHTVDGYQLINTNESAMRTLSYPVPNGFSYMITAATINKWIEIR</sequence>
<accession>A0A150HN87</accession>
<dbReference type="Proteomes" id="UP000075680">
    <property type="component" value="Unassembled WGS sequence"/>
</dbReference>
<comment type="caution">
    <text evidence="3">The sequence shown here is derived from an EMBL/GenBank/DDBJ whole genome shotgun (WGS) entry which is preliminary data.</text>
</comment>
<proteinExistence type="predicted"/>
<reference evidence="3 4" key="1">
    <citation type="journal article" date="2016" name="Sci. Rep.">
        <title>Genomic and phenotypic characterization of the species Acinetobacter venetianus.</title>
        <authorList>
            <person name="Fondi M."/>
            <person name="Maida I."/>
            <person name="Perrin E."/>
            <person name="Orlandini V."/>
            <person name="La Torre L."/>
            <person name="Bosi E."/>
            <person name="Negroni A."/>
            <person name="Zanaroli G."/>
            <person name="Fava F."/>
            <person name="Decorosi F."/>
            <person name="Giovannetti L."/>
            <person name="Viti C."/>
            <person name="Vaneechoutte M."/>
            <person name="Dijkshoorn L."/>
            <person name="Fani R."/>
        </authorList>
    </citation>
    <scope>NUCLEOTIDE SEQUENCE [LARGE SCALE GENOMIC DNA]</scope>
    <source>
        <strain evidence="3 4">LUH5627</strain>
    </source>
</reference>
<dbReference type="InterPro" id="IPR022246">
    <property type="entry name" value="Phage_T7_Gp17_C"/>
</dbReference>
<feature type="domain" description="Bacteriophage T7 Gp17 C-terminal" evidence="2">
    <location>
        <begin position="532"/>
        <end position="592"/>
    </location>
</feature>
<gene>
    <name evidence="3" type="ORF">AVENLUH5627_01987</name>
</gene>
<organism evidence="3 4">
    <name type="scientific">Acinetobacter venetianus</name>
    <dbReference type="NCBI Taxonomy" id="52133"/>
    <lineage>
        <taxon>Bacteria</taxon>
        <taxon>Pseudomonadati</taxon>
        <taxon>Pseudomonadota</taxon>
        <taxon>Gammaproteobacteria</taxon>
        <taxon>Moraxellales</taxon>
        <taxon>Moraxellaceae</taxon>
        <taxon>Acinetobacter</taxon>
    </lineage>
</organism>
<dbReference type="PANTHER" id="PTHR35191:SF1">
    <property type="entry name" value="PROPHAGE SIDE TAIL FIBER PROTEIN HOMOLOG STFQ-RELATED"/>
    <property type="match status" value="1"/>
</dbReference>
<feature type="domain" description="Phage tail fibre protein N-terminal" evidence="1">
    <location>
        <begin position="1"/>
        <end position="147"/>
    </location>
</feature>
<dbReference type="RefSeq" id="WP_061518940.1">
    <property type="nucleotide sequence ID" value="NZ_JRUE01000178.1"/>
</dbReference>
<dbReference type="Pfam" id="PF12604">
    <property type="entry name" value="gp37_C"/>
    <property type="match status" value="1"/>
</dbReference>
<dbReference type="EMBL" id="JRUE01000178">
    <property type="protein sequence ID" value="KXZ67927.1"/>
    <property type="molecule type" value="Genomic_DNA"/>
</dbReference>
<dbReference type="PATRIC" id="fig|52133.18.peg.2061"/>
<dbReference type="Pfam" id="PF12571">
    <property type="entry name" value="Phage_tail_fib"/>
    <property type="match status" value="1"/>
</dbReference>
<evidence type="ECO:0000313" key="3">
    <source>
        <dbReference type="EMBL" id="KXZ67927.1"/>
    </source>
</evidence>
<evidence type="ECO:0000313" key="4">
    <source>
        <dbReference type="Proteomes" id="UP000075680"/>
    </source>
</evidence>
<dbReference type="PANTHER" id="PTHR35191">
    <property type="entry name" value="PROPHAGE SIDE TAIL FIBER PROTEIN HOMOLOG STFQ-RELATED"/>
    <property type="match status" value="1"/>
</dbReference>
<dbReference type="InterPro" id="IPR051934">
    <property type="entry name" value="Phage_Tail_Fiber_Structural"/>
</dbReference>
<protein>
    <submittedName>
        <fullName evidence="3">Uncharacterized protein</fullName>
    </submittedName>
</protein>
<name>A0A150HN87_9GAMM</name>
<dbReference type="AlphaFoldDB" id="A0A150HN87"/>
<evidence type="ECO:0000259" key="2">
    <source>
        <dbReference type="Pfam" id="PF12604"/>
    </source>
</evidence>
<dbReference type="Pfam" id="PF22337">
    <property type="entry name" value="Phage_fiber_rpt"/>
    <property type="match status" value="2"/>
</dbReference>